<dbReference type="Gramene" id="OMERI08G12710.1">
    <property type="protein sequence ID" value="OMERI08G12710.1"/>
    <property type="gene ID" value="OMERI08G12710"/>
</dbReference>
<feature type="region of interest" description="Disordered" evidence="1">
    <location>
        <begin position="98"/>
        <end position="149"/>
    </location>
</feature>
<sequence>MTYILSLPSSSALPLPPLSTSFLLVGAPSLPCSSAPRYIRLQARWISPLAVAHSLTERSSVATPCLLLVGSGLRMRWPAAATTQLSYPQQTLRVPFSPDLALGGGGRRQRCNSTEPPPAATQRPHLAESSIGRRWQQQTHAARVSSKVR</sequence>
<evidence type="ECO:0000313" key="2">
    <source>
        <dbReference type="EnsemblPlants" id="OMERI08G12710.1"/>
    </source>
</evidence>
<dbReference type="EnsemblPlants" id="OMERI08G12710.1">
    <property type="protein sequence ID" value="OMERI08G12710.1"/>
    <property type="gene ID" value="OMERI08G12710"/>
</dbReference>
<proteinExistence type="predicted"/>
<dbReference type="Proteomes" id="UP000008021">
    <property type="component" value="Chromosome 8"/>
</dbReference>
<reference evidence="2" key="1">
    <citation type="submission" date="2015-04" db="UniProtKB">
        <authorList>
            <consortium name="EnsemblPlants"/>
        </authorList>
    </citation>
    <scope>IDENTIFICATION</scope>
</reference>
<accession>A0A0E0ELP7</accession>
<dbReference type="HOGENOM" id="CLU_1752638_0_0_1"/>
<evidence type="ECO:0000313" key="3">
    <source>
        <dbReference type="Proteomes" id="UP000008021"/>
    </source>
</evidence>
<organism evidence="2">
    <name type="scientific">Oryza meridionalis</name>
    <dbReference type="NCBI Taxonomy" id="40149"/>
    <lineage>
        <taxon>Eukaryota</taxon>
        <taxon>Viridiplantae</taxon>
        <taxon>Streptophyta</taxon>
        <taxon>Embryophyta</taxon>
        <taxon>Tracheophyta</taxon>
        <taxon>Spermatophyta</taxon>
        <taxon>Magnoliopsida</taxon>
        <taxon>Liliopsida</taxon>
        <taxon>Poales</taxon>
        <taxon>Poaceae</taxon>
        <taxon>BOP clade</taxon>
        <taxon>Oryzoideae</taxon>
        <taxon>Oryzeae</taxon>
        <taxon>Oryzinae</taxon>
        <taxon>Oryza</taxon>
    </lineage>
</organism>
<keyword evidence="3" id="KW-1185">Reference proteome</keyword>
<protein>
    <submittedName>
        <fullName evidence="2">Uncharacterized protein</fullName>
    </submittedName>
</protein>
<reference evidence="2" key="2">
    <citation type="submission" date="2018-05" db="EMBL/GenBank/DDBJ databases">
        <title>OmerRS3 (Oryza meridionalis Reference Sequence Version 3).</title>
        <authorList>
            <person name="Zhang J."/>
            <person name="Kudrna D."/>
            <person name="Lee S."/>
            <person name="Talag J."/>
            <person name="Welchert J."/>
            <person name="Wing R.A."/>
        </authorList>
    </citation>
    <scope>NUCLEOTIDE SEQUENCE [LARGE SCALE GENOMIC DNA]</scope>
    <source>
        <strain evidence="2">cv. OR44</strain>
    </source>
</reference>
<dbReference type="AlphaFoldDB" id="A0A0E0ELP7"/>
<evidence type="ECO:0000256" key="1">
    <source>
        <dbReference type="SAM" id="MobiDB-lite"/>
    </source>
</evidence>
<name>A0A0E0ELP7_9ORYZ</name>